<feature type="chain" id="PRO_5044954677" evidence="2">
    <location>
        <begin position="26"/>
        <end position="488"/>
    </location>
</feature>
<dbReference type="RefSeq" id="WP_341399347.1">
    <property type="nucleotide sequence ID" value="NZ_JBBUTI010000007.1"/>
</dbReference>
<comment type="similarity">
    <text evidence="1 2">Belongs to the outer membrane factor (OMF) (TC 1.B.17) family.</text>
</comment>
<comment type="caution">
    <text evidence="4">The sequence shown here is derived from an EMBL/GenBank/DDBJ whole genome shotgun (WGS) entry which is preliminary data.</text>
</comment>
<evidence type="ECO:0000256" key="2">
    <source>
        <dbReference type="RuleBase" id="RU362097"/>
    </source>
</evidence>
<name>A0ABU9C9G5_9BURK</name>
<proteinExistence type="inferred from homology"/>
<evidence type="ECO:0000256" key="1">
    <source>
        <dbReference type="ARBA" id="ARBA00007613"/>
    </source>
</evidence>
<feature type="region of interest" description="Disordered" evidence="3">
    <location>
        <begin position="107"/>
        <end position="128"/>
    </location>
</feature>
<evidence type="ECO:0000256" key="3">
    <source>
        <dbReference type="SAM" id="MobiDB-lite"/>
    </source>
</evidence>
<keyword evidence="2" id="KW-0472">Membrane</keyword>
<evidence type="ECO:0000313" key="5">
    <source>
        <dbReference type="Proteomes" id="UP001379945"/>
    </source>
</evidence>
<dbReference type="Proteomes" id="UP001379945">
    <property type="component" value="Unassembled WGS sequence"/>
</dbReference>
<keyword evidence="2" id="KW-0812">Transmembrane</keyword>
<dbReference type="Gene3D" id="1.20.1600.10">
    <property type="entry name" value="Outer membrane efflux proteins (OEP)"/>
    <property type="match status" value="1"/>
</dbReference>
<keyword evidence="2" id="KW-1134">Transmembrane beta strand</keyword>
<keyword evidence="2" id="KW-0564">Palmitate</keyword>
<sequence>MPRTLPPAARWLLCVLFATGTVAQAADTPPSVDRALQGLQTPVEATHWLEAGPATAGTDGISAAWWEQFKDADLTHLVTKALSANADVRQARASLAQALAQQRASEAGQQLQIGTTGSASRQRSGGVNSNQVKGVLSASWSPDVNGTQAAELDRVAALVTAAQASVASTELRVAAEVTANYLQWRDTQARLALTERSLRSFEETQVLTQWRAQAGLANGLDVDTAALNTAQTRASLAPLRTQLAQYEHQLALLGGLTPLQLHGSLAVDPALQIPAAALNGLSAGVPADLLRRRPDVAAAQANLLAQWAATEGTRRAARPSVSLTGSIGWQAATLAGLGQPGSAVASLLGAVSWTLWDNGERQALIDRDDAALNVQRAAFDATLLSAVTDVEDRLVGLQQQRLRLPALEQAAQSADAVWQATKHRQAAGLTDVTALLVAQRNALSAWLSLQSARTDLLLALTATWRALGGGWAGVNGSGASAPVGAPAT</sequence>
<keyword evidence="5" id="KW-1185">Reference proteome</keyword>
<dbReference type="Pfam" id="PF02321">
    <property type="entry name" value="OEP"/>
    <property type="match status" value="2"/>
</dbReference>
<evidence type="ECO:0000313" key="4">
    <source>
        <dbReference type="EMBL" id="MEK8047047.1"/>
    </source>
</evidence>
<dbReference type="PANTHER" id="PTHR30203:SF32">
    <property type="entry name" value="CATION EFFLUX SYSTEM PROTEIN CUSC"/>
    <property type="match status" value="1"/>
</dbReference>
<gene>
    <name evidence="4" type="ORF">AACH00_11845</name>
</gene>
<reference evidence="4 5" key="1">
    <citation type="submission" date="2024-04" db="EMBL/GenBank/DDBJ databases">
        <title>Novel species of the genus Ideonella isolated from streams.</title>
        <authorList>
            <person name="Lu H."/>
        </authorList>
    </citation>
    <scope>NUCLEOTIDE SEQUENCE [LARGE SCALE GENOMIC DNA]</scope>
    <source>
        <strain evidence="4 5">LYT19W</strain>
    </source>
</reference>
<accession>A0ABU9C9G5</accession>
<dbReference type="InterPro" id="IPR010131">
    <property type="entry name" value="MdtP/NodT-like"/>
</dbReference>
<feature type="signal peptide" evidence="2">
    <location>
        <begin position="1"/>
        <end position="25"/>
    </location>
</feature>
<dbReference type="Gene3D" id="2.20.200.10">
    <property type="entry name" value="Outer membrane efflux proteins (OEP)"/>
    <property type="match status" value="1"/>
</dbReference>
<dbReference type="EMBL" id="JBBUTI010000007">
    <property type="protein sequence ID" value="MEK8047047.1"/>
    <property type="molecule type" value="Genomic_DNA"/>
</dbReference>
<organism evidence="4 5">
    <name type="scientific">Ideonella margarita</name>
    <dbReference type="NCBI Taxonomy" id="2984191"/>
    <lineage>
        <taxon>Bacteria</taxon>
        <taxon>Pseudomonadati</taxon>
        <taxon>Pseudomonadota</taxon>
        <taxon>Betaproteobacteria</taxon>
        <taxon>Burkholderiales</taxon>
        <taxon>Sphaerotilaceae</taxon>
        <taxon>Ideonella</taxon>
    </lineage>
</organism>
<keyword evidence="2" id="KW-0449">Lipoprotein</keyword>
<comment type="subcellular location">
    <subcellularLocation>
        <location evidence="2">Cell membrane</location>
        <topology evidence="2">Lipid-anchor</topology>
    </subcellularLocation>
</comment>
<dbReference type="PANTHER" id="PTHR30203">
    <property type="entry name" value="OUTER MEMBRANE CATION EFFLUX PROTEIN"/>
    <property type="match status" value="1"/>
</dbReference>
<protein>
    <submittedName>
        <fullName evidence="4">Efflux transporter outer membrane subunit</fullName>
    </submittedName>
</protein>
<dbReference type="SUPFAM" id="SSF56954">
    <property type="entry name" value="Outer membrane efflux proteins (OEP)"/>
    <property type="match status" value="1"/>
</dbReference>
<dbReference type="InterPro" id="IPR003423">
    <property type="entry name" value="OMP_efflux"/>
</dbReference>
<keyword evidence="2" id="KW-0732">Signal</keyword>
<dbReference type="NCBIfam" id="TIGR01845">
    <property type="entry name" value="outer_NodT"/>
    <property type="match status" value="1"/>
</dbReference>